<evidence type="ECO:0000259" key="1">
    <source>
        <dbReference type="Pfam" id="PF01048"/>
    </source>
</evidence>
<evidence type="ECO:0000313" key="3">
    <source>
        <dbReference type="Proteomes" id="UP000176939"/>
    </source>
</evidence>
<dbReference type="Proteomes" id="UP000176939">
    <property type="component" value="Unassembled WGS sequence"/>
</dbReference>
<dbReference type="InterPro" id="IPR035994">
    <property type="entry name" value="Nucleoside_phosphorylase_sf"/>
</dbReference>
<dbReference type="GO" id="GO:0009116">
    <property type="term" value="P:nucleoside metabolic process"/>
    <property type="evidence" value="ECO:0007669"/>
    <property type="project" value="InterPro"/>
</dbReference>
<evidence type="ECO:0000313" key="2">
    <source>
        <dbReference type="EMBL" id="OGM09809.1"/>
    </source>
</evidence>
<dbReference type="GO" id="GO:0003824">
    <property type="term" value="F:catalytic activity"/>
    <property type="evidence" value="ECO:0007669"/>
    <property type="project" value="InterPro"/>
</dbReference>
<accession>A0A1F7X525</accession>
<gene>
    <name evidence="2" type="ORF">A2Z67_03350</name>
</gene>
<protein>
    <recommendedName>
        <fullName evidence="1">Nucleoside phosphorylase domain-containing protein</fullName>
    </recommendedName>
</protein>
<dbReference type="EMBL" id="MGFQ01000019">
    <property type="protein sequence ID" value="OGM09809.1"/>
    <property type="molecule type" value="Genomic_DNA"/>
</dbReference>
<proteinExistence type="predicted"/>
<comment type="caution">
    <text evidence="2">The sequence shown here is derived from an EMBL/GenBank/DDBJ whole genome shotgun (WGS) entry which is preliminary data.</text>
</comment>
<sequence length="316" mass="34609">MCTIEALRDALGENFNTSQVRTGWIGGSGTFTIDTVGGGFPEVLSCAGPKTVISRLTDLSTPFGKVPVVKLIDIDGQPVLRIPYHGWRLPKTTIDHTLATFWLLYQFAVEQVVVDASVGGLKAKPWDYVIPSDVFIHPVAKEQVAKLAWELEKDPWVRMYKPFCSRITSALSDQAHRLKKEGTEEPTHPIGEVITGGTTITTPLSFFETATEISYYLRTIPDAVVVNQSTGQEAGAARILGMCIGAINPVANYAEGIKGGAWTPDGGMQQFYKDVAMPTGVISYRAVKQILNQKRNCECVKLFSETDLGEFTHPKN</sequence>
<organism evidence="2 3">
    <name type="scientific">Candidatus Woesebacteria bacterium RBG_13_36_22</name>
    <dbReference type="NCBI Taxonomy" id="1802478"/>
    <lineage>
        <taxon>Bacteria</taxon>
        <taxon>Candidatus Woeseibacteriota</taxon>
    </lineage>
</organism>
<dbReference type="AlphaFoldDB" id="A0A1F7X525"/>
<name>A0A1F7X525_9BACT</name>
<dbReference type="Pfam" id="PF01048">
    <property type="entry name" value="PNP_UDP_1"/>
    <property type="match status" value="1"/>
</dbReference>
<feature type="domain" description="Nucleoside phosphorylase" evidence="1">
    <location>
        <begin position="76"/>
        <end position="263"/>
    </location>
</feature>
<dbReference type="Gene3D" id="3.40.50.1580">
    <property type="entry name" value="Nucleoside phosphorylase domain"/>
    <property type="match status" value="1"/>
</dbReference>
<dbReference type="InterPro" id="IPR000845">
    <property type="entry name" value="Nucleoside_phosphorylase_d"/>
</dbReference>
<reference evidence="2 3" key="1">
    <citation type="journal article" date="2016" name="Nat. Commun.">
        <title>Thousands of microbial genomes shed light on interconnected biogeochemical processes in an aquifer system.</title>
        <authorList>
            <person name="Anantharaman K."/>
            <person name="Brown C.T."/>
            <person name="Hug L.A."/>
            <person name="Sharon I."/>
            <person name="Castelle C.J."/>
            <person name="Probst A.J."/>
            <person name="Thomas B.C."/>
            <person name="Singh A."/>
            <person name="Wilkins M.J."/>
            <person name="Karaoz U."/>
            <person name="Brodie E.L."/>
            <person name="Williams K.H."/>
            <person name="Hubbard S.S."/>
            <person name="Banfield J.F."/>
        </authorList>
    </citation>
    <scope>NUCLEOTIDE SEQUENCE [LARGE SCALE GENOMIC DNA]</scope>
</reference>
<dbReference type="SUPFAM" id="SSF53167">
    <property type="entry name" value="Purine and uridine phosphorylases"/>
    <property type="match status" value="1"/>
</dbReference>